<dbReference type="Proteomes" id="UP001187192">
    <property type="component" value="Unassembled WGS sequence"/>
</dbReference>
<evidence type="ECO:0000313" key="1">
    <source>
        <dbReference type="EMBL" id="GMN49554.1"/>
    </source>
</evidence>
<organism evidence="1 2">
    <name type="scientific">Ficus carica</name>
    <name type="common">Common fig</name>
    <dbReference type="NCBI Taxonomy" id="3494"/>
    <lineage>
        <taxon>Eukaryota</taxon>
        <taxon>Viridiplantae</taxon>
        <taxon>Streptophyta</taxon>
        <taxon>Embryophyta</taxon>
        <taxon>Tracheophyta</taxon>
        <taxon>Spermatophyta</taxon>
        <taxon>Magnoliopsida</taxon>
        <taxon>eudicotyledons</taxon>
        <taxon>Gunneridae</taxon>
        <taxon>Pentapetalae</taxon>
        <taxon>rosids</taxon>
        <taxon>fabids</taxon>
        <taxon>Rosales</taxon>
        <taxon>Moraceae</taxon>
        <taxon>Ficeae</taxon>
        <taxon>Ficus</taxon>
    </lineage>
</organism>
<keyword evidence="2" id="KW-1185">Reference proteome</keyword>
<evidence type="ECO:0000313" key="2">
    <source>
        <dbReference type="Proteomes" id="UP001187192"/>
    </source>
</evidence>
<comment type="caution">
    <text evidence="1">The sequence shown here is derived from an EMBL/GenBank/DDBJ whole genome shotgun (WGS) entry which is preliminary data.</text>
</comment>
<gene>
    <name evidence="1" type="ORF">TIFTF001_018725</name>
</gene>
<sequence>MRPFSTGKLALWQALAVAVERERFVGTTTDVTKELRRQTFGGLVIVRVHVLFGSWTMDGVGVEEKTTKEMRTATQEDAWHSTAERVDELKQDVMEGVTQEPAHLP</sequence>
<dbReference type="EMBL" id="BTGU01000031">
    <property type="protein sequence ID" value="GMN49554.1"/>
    <property type="molecule type" value="Genomic_DNA"/>
</dbReference>
<reference evidence="1" key="1">
    <citation type="submission" date="2023-07" db="EMBL/GenBank/DDBJ databases">
        <title>draft genome sequence of fig (Ficus carica).</title>
        <authorList>
            <person name="Takahashi T."/>
            <person name="Nishimura K."/>
        </authorList>
    </citation>
    <scope>NUCLEOTIDE SEQUENCE</scope>
</reference>
<proteinExistence type="predicted"/>
<dbReference type="AlphaFoldDB" id="A0AA88DJ99"/>
<accession>A0AA88DJ99</accession>
<protein>
    <submittedName>
        <fullName evidence="1">Uncharacterized protein</fullName>
    </submittedName>
</protein>
<name>A0AA88DJ99_FICCA</name>